<evidence type="ECO:0000256" key="3">
    <source>
        <dbReference type="ARBA" id="ARBA00007757"/>
    </source>
</evidence>
<feature type="active site" description="Proton acceptor" evidence="11">
    <location>
        <position position="302"/>
    </location>
</feature>
<evidence type="ECO:0000259" key="14">
    <source>
        <dbReference type="Pfam" id="PF20510"/>
    </source>
</evidence>
<dbReference type="GO" id="GO:0005737">
    <property type="term" value="C:cytoplasm"/>
    <property type="evidence" value="ECO:0007669"/>
    <property type="project" value="TreeGrafter"/>
</dbReference>
<organism evidence="15 16">
    <name type="scientific">Apatococcus lobatus</name>
    <dbReference type="NCBI Taxonomy" id="904363"/>
    <lineage>
        <taxon>Eukaryota</taxon>
        <taxon>Viridiplantae</taxon>
        <taxon>Chlorophyta</taxon>
        <taxon>core chlorophytes</taxon>
        <taxon>Trebouxiophyceae</taxon>
        <taxon>Chlorellales</taxon>
        <taxon>Chlorellaceae</taxon>
        <taxon>Apatococcus</taxon>
    </lineage>
</organism>
<dbReference type="GO" id="GO:0006572">
    <property type="term" value="P:L-tyrosine catabolic process"/>
    <property type="evidence" value="ECO:0007669"/>
    <property type="project" value="UniProtKB-KW"/>
</dbReference>
<comment type="similarity">
    <text evidence="3">Belongs to the homogentisate dioxygenase family.</text>
</comment>
<dbReference type="SUPFAM" id="SSF51182">
    <property type="entry name" value="RmlC-like cupins"/>
    <property type="match status" value="1"/>
</dbReference>
<dbReference type="NCBIfam" id="TIGR01015">
    <property type="entry name" value="hmgA"/>
    <property type="match status" value="1"/>
</dbReference>
<dbReference type="PANTHER" id="PTHR11056">
    <property type="entry name" value="HOMOGENTISATE 1,2-DIOXYGENASE"/>
    <property type="match status" value="1"/>
</dbReference>
<evidence type="ECO:0000256" key="7">
    <source>
        <dbReference type="ARBA" id="ARBA00022964"/>
    </source>
</evidence>
<dbReference type="GO" id="GO:0004411">
    <property type="term" value="F:homogentisate 1,2-dioxygenase activity"/>
    <property type="evidence" value="ECO:0007669"/>
    <property type="project" value="UniProtKB-EC"/>
</dbReference>
<dbReference type="Gene3D" id="2.60.120.10">
    <property type="entry name" value="Jelly Rolls"/>
    <property type="match status" value="1"/>
</dbReference>
<feature type="binding site" evidence="12">
    <location>
        <position position="345"/>
    </location>
    <ligand>
        <name>Fe cation</name>
        <dbReference type="ChEBI" id="CHEBI:24875"/>
    </ligand>
</feature>
<dbReference type="InterPro" id="IPR011051">
    <property type="entry name" value="RmlC_Cupin_sf"/>
</dbReference>
<dbReference type="InterPro" id="IPR014710">
    <property type="entry name" value="RmlC-like_jellyroll"/>
</dbReference>
<sequence>MAVSRPYPEMPRGSGTDLKYLSGFGNEFASEAIPGALPVDQNSPKVCPFGLYAEQLSGTAFTAPRRDNQRSWLYRLRPSVGHDHFEPYATPHDTLNSDFSACISSPNQLRWLPFKSPGDQHDFVDSLFTICGSGSASTKSGFAIHVYALTAGMDDRCLANADGDFLIVPQSGALSIVTEFGHLEVAPGEICVIQRGMRFAVNPVQAEASGYMLEIFSGHFQLPELGPIGANGLAAARHFLSPTAAFEDRVSSYTVIHKFDGRLWGAQQDHSPFDVVAWHGNYAPYKYDLARFCPINAAAFDHPDPSIFTVLTCPSTTPGVAVADFVIFSPRWLVAEHTFRPPYFHRNCMSEFMGLIRGAYDGKRGGFLPGGASLHSCMSPHGVDVATFEAATASSEEPKKIGDEALAFMFETDLVPRVTSHALNAANLDRSYQQCWKGFKAAQIPPAAI</sequence>
<dbReference type="InterPro" id="IPR046452">
    <property type="entry name" value="HgmA_N"/>
</dbReference>
<feature type="binding site" evidence="12">
    <location>
        <position position="360"/>
    </location>
    <ligand>
        <name>homogentisate</name>
        <dbReference type="ChEBI" id="CHEBI:16169"/>
    </ligand>
</feature>
<keyword evidence="5 12" id="KW-0479">Metal-binding</keyword>
<keyword evidence="6" id="KW-0828">Tyrosine catabolism</keyword>
<reference evidence="15 16" key="1">
    <citation type="journal article" date="2024" name="Nat. Commun.">
        <title>Phylogenomics reveals the evolutionary origins of lichenization in chlorophyte algae.</title>
        <authorList>
            <person name="Puginier C."/>
            <person name="Libourel C."/>
            <person name="Otte J."/>
            <person name="Skaloud P."/>
            <person name="Haon M."/>
            <person name="Grisel S."/>
            <person name="Petersen M."/>
            <person name="Berrin J.G."/>
            <person name="Delaux P.M."/>
            <person name="Dal Grande F."/>
            <person name="Keller J."/>
        </authorList>
    </citation>
    <scope>NUCLEOTIDE SEQUENCE [LARGE SCALE GENOMIC DNA]</scope>
    <source>
        <strain evidence="15 16">SAG 2145</strain>
    </source>
</reference>
<evidence type="ECO:0000256" key="2">
    <source>
        <dbReference type="ARBA" id="ARBA00004704"/>
    </source>
</evidence>
<dbReference type="EMBL" id="JALJOS010000002">
    <property type="protein sequence ID" value="KAK9842720.1"/>
    <property type="molecule type" value="Genomic_DNA"/>
</dbReference>
<feature type="domain" description="Homogentisate 1,2-dioxygenase C-terminal" evidence="13">
    <location>
        <begin position="291"/>
        <end position="441"/>
    </location>
</feature>
<proteinExistence type="inferred from homology"/>
<dbReference type="InterPro" id="IPR005708">
    <property type="entry name" value="Homogentis_dOase"/>
</dbReference>
<evidence type="ECO:0000256" key="10">
    <source>
        <dbReference type="ARBA" id="ARBA00023232"/>
    </source>
</evidence>
<feature type="binding site" evidence="12">
    <location>
        <position position="351"/>
    </location>
    <ligand>
        <name>Fe cation</name>
        <dbReference type="ChEBI" id="CHEBI:24875"/>
    </ligand>
</feature>
<evidence type="ECO:0000313" key="15">
    <source>
        <dbReference type="EMBL" id="KAK9842720.1"/>
    </source>
</evidence>
<comment type="pathway">
    <text evidence="2">Amino-acid degradation; L-phenylalanine degradation; acetoacetate and fumarate from L-phenylalanine: step 4/6.</text>
</comment>
<accession>A0AAW1SA94</accession>
<evidence type="ECO:0000313" key="16">
    <source>
        <dbReference type="Proteomes" id="UP001438707"/>
    </source>
</evidence>
<dbReference type="Proteomes" id="UP001438707">
    <property type="component" value="Unassembled WGS sequence"/>
</dbReference>
<dbReference type="CDD" id="cd07000">
    <property type="entry name" value="cupin_HGO_N"/>
    <property type="match status" value="1"/>
</dbReference>
<dbReference type="Pfam" id="PF20510">
    <property type="entry name" value="HgmA_N"/>
    <property type="match status" value="1"/>
</dbReference>
<dbReference type="GO" id="GO:0046872">
    <property type="term" value="F:metal ion binding"/>
    <property type="evidence" value="ECO:0007669"/>
    <property type="project" value="UniProtKB-KW"/>
</dbReference>
<evidence type="ECO:0000256" key="1">
    <source>
        <dbReference type="ARBA" id="ARBA00001962"/>
    </source>
</evidence>
<evidence type="ECO:0000256" key="12">
    <source>
        <dbReference type="PIRSR" id="PIRSR605708-2"/>
    </source>
</evidence>
<keyword evidence="10" id="KW-0585">Phenylalanine catabolism</keyword>
<dbReference type="GO" id="GO:0006559">
    <property type="term" value="P:L-phenylalanine catabolic process"/>
    <property type="evidence" value="ECO:0007669"/>
    <property type="project" value="UniProtKB-KW"/>
</dbReference>
<evidence type="ECO:0000256" key="9">
    <source>
        <dbReference type="ARBA" id="ARBA00023004"/>
    </source>
</evidence>
<keyword evidence="7" id="KW-0223">Dioxygenase</keyword>
<evidence type="ECO:0000259" key="13">
    <source>
        <dbReference type="Pfam" id="PF04209"/>
    </source>
</evidence>
<evidence type="ECO:0000256" key="4">
    <source>
        <dbReference type="ARBA" id="ARBA00013127"/>
    </source>
</evidence>
<feature type="domain" description="Homogentisate 1,2-dioxygenase N-terminal" evidence="14">
    <location>
        <begin position="19"/>
        <end position="289"/>
    </location>
</feature>
<gene>
    <name evidence="15" type="ORF">WJX74_001417</name>
</gene>
<dbReference type="PANTHER" id="PTHR11056:SF0">
    <property type="entry name" value="HOMOGENTISATE 1,2-DIOXYGENASE"/>
    <property type="match status" value="1"/>
</dbReference>
<protein>
    <recommendedName>
        <fullName evidence="4">homogentisate 1,2-dioxygenase</fullName>
        <ecNumber evidence="4">1.13.11.5</ecNumber>
    </recommendedName>
</protein>
<evidence type="ECO:0000256" key="5">
    <source>
        <dbReference type="ARBA" id="ARBA00022723"/>
    </source>
</evidence>
<keyword evidence="9 12" id="KW-0408">Iron</keyword>
<dbReference type="FunFam" id="2.60.120.10:FF:000034">
    <property type="entry name" value="Homogentisate 1,2-dioxygenase"/>
    <property type="match status" value="1"/>
</dbReference>
<feature type="binding site" evidence="12">
    <location>
        <position position="381"/>
    </location>
    <ligand>
        <name>homogentisate</name>
        <dbReference type="ChEBI" id="CHEBI:16169"/>
    </ligand>
</feature>
<name>A0AAW1SA94_9CHLO</name>
<keyword evidence="16" id="KW-1185">Reference proteome</keyword>
<dbReference type="InterPro" id="IPR046451">
    <property type="entry name" value="HgmA_C"/>
</dbReference>
<evidence type="ECO:0000256" key="11">
    <source>
        <dbReference type="PIRSR" id="PIRSR605708-1"/>
    </source>
</evidence>
<keyword evidence="8" id="KW-0560">Oxidoreductase</keyword>
<dbReference type="Pfam" id="PF04209">
    <property type="entry name" value="HgmA_C"/>
    <property type="match status" value="1"/>
</dbReference>
<evidence type="ECO:0000256" key="6">
    <source>
        <dbReference type="ARBA" id="ARBA00022878"/>
    </source>
</evidence>
<comment type="cofactor">
    <cofactor evidence="1 12">
        <name>Fe cation</name>
        <dbReference type="ChEBI" id="CHEBI:24875"/>
    </cofactor>
</comment>
<dbReference type="AlphaFoldDB" id="A0AAW1SA94"/>
<evidence type="ECO:0000256" key="8">
    <source>
        <dbReference type="ARBA" id="ARBA00023002"/>
    </source>
</evidence>
<feature type="binding site" evidence="12">
    <location>
        <position position="381"/>
    </location>
    <ligand>
        <name>Fe cation</name>
        <dbReference type="ChEBI" id="CHEBI:24875"/>
    </ligand>
</feature>
<dbReference type="EC" id="1.13.11.5" evidence="4"/>
<comment type="caution">
    <text evidence="15">The sequence shown here is derived from an EMBL/GenBank/DDBJ whole genome shotgun (WGS) entry which is preliminary data.</text>
</comment>